<dbReference type="SUPFAM" id="SSF46689">
    <property type="entry name" value="Homeodomain-like"/>
    <property type="match status" value="1"/>
</dbReference>
<dbReference type="Pfam" id="PF04218">
    <property type="entry name" value="CENP-B_N"/>
    <property type="match status" value="1"/>
</dbReference>
<feature type="compositionally biased region" description="Polar residues" evidence="2">
    <location>
        <begin position="176"/>
        <end position="186"/>
    </location>
</feature>
<gene>
    <name evidence="4" type="primary">CENPBD1_18</name>
    <name evidence="4" type="ORF">E2C01_058520</name>
</gene>
<dbReference type="GO" id="GO:0003677">
    <property type="term" value="F:DNA binding"/>
    <property type="evidence" value="ECO:0007669"/>
    <property type="project" value="UniProtKB-KW"/>
</dbReference>
<evidence type="ECO:0000256" key="1">
    <source>
        <dbReference type="ARBA" id="ARBA00004123"/>
    </source>
</evidence>
<keyword evidence="4" id="KW-0238">DNA-binding</keyword>
<proteinExistence type="predicted"/>
<feature type="domain" description="HTH psq-type" evidence="3">
    <location>
        <begin position="122"/>
        <end position="166"/>
    </location>
</feature>
<reference evidence="4 5" key="1">
    <citation type="submission" date="2019-05" db="EMBL/GenBank/DDBJ databases">
        <title>Another draft genome of Portunus trituberculatus and its Hox gene families provides insights of decapod evolution.</title>
        <authorList>
            <person name="Jeong J.-H."/>
            <person name="Song I."/>
            <person name="Kim S."/>
            <person name="Choi T."/>
            <person name="Kim D."/>
            <person name="Ryu S."/>
            <person name="Kim W."/>
        </authorList>
    </citation>
    <scope>NUCLEOTIDE SEQUENCE [LARGE SCALE GENOMIC DNA]</scope>
    <source>
        <tissue evidence="4">Muscle</tissue>
    </source>
</reference>
<name>A0A5B7H3Z2_PORTR</name>
<evidence type="ECO:0000313" key="4">
    <source>
        <dbReference type="EMBL" id="MPC64405.1"/>
    </source>
</evidence>
<dbReference type="InterPro" id="IPR009057">
    <property type="entry name" value="Homeodomain-like_sf"/>
</dbReference>
<dbReference type="Proteomes" id="UP000324222">
    <property type="component" value="Unassembled WGS sequence"/>
</dbReference>
<accession>A0A5B7H3Z2</accession>
<sequence length="186" mass="20714">MQGSSGCAALRFVVGQSICSHVEWKPRWPSLAEGPESHDKTPPNQPALCRTEWPRAQFIIALPYHASRQAFDYTSASRGLHTHHSLPYPSPLLVQNKNSVQHQLIISRSTSNRPAKSPSIAKKKRKSLTLKVKLDIIHRHERGKKTNSIVRHHGLTPSTVSTIFKSADSTKKADETVSSLQAKRTT</sequence>
<dbReference type="InterPro" id="IPR007889">
    <property type="entry name" value="HTH_Psq"/>
</dbReference>
<protein>
    <submittedName>
        <fullName evidence="4">CENPB DNA-binding domain-containing protein 1</fullName>
    </submittedName>
</protein>
<comment type="caution">
    <text evidence="4">The sequence shown here is derived from an EMBL/GenBank/DDBJ whole genome shotgun (WGS) entry which is preliminary data.</text>
</comment>
<dbReference type="Gene3D" id="1.10.10.60">
    <property type="entry name" value="Homeodomain-like"/>
    <property type="match status" value="1"/>
</dbReference>
<dbReference type="AlphaFoldDB" id="A0A5B7H3Z2"/>
<dbReference type="EMBL" id="VSRR010022035">
    <property type="protein sequence ID" value="MPC64405.1"/>
    <property type="molecule type" value="Genomic_DNA"/>
</dbReference>
<keyword evidence="5" id="KW-1185">Reference proteome</keyword>
<evidence type="ECO:0000259" key="3">
    <source>
        <dbReference type="Pfam" id="PF04218"/>
    </source>
</evidence>
<dbReference type="GO" id="GO:0005634">
    <property type="term" value="C:nucleus"/>
    <property type="evidence" value="ECO:0007669"/>
    <property type="project" value="UniProtKB-SubCell"/>
</dbReference>
<organism evidence="4 5">
    <name type="scientific">Portunus trituberculatus</name>
    <name type="common">Swimming crab</name>
    <name type="synonym">Neptunus trituberculatus</name>
    <dbReference type="NCBI Taxonomy" id="210409"/>
    <lineage>
        <taxon>Eukaryota</taxon>
        <taxon>Metazoa</taxon>
        <taxon>Ecdysozoa</taxon>
        <taxon>Arthropoda</taxon>
        <taxon>Crustacea</taxon>
        <taxon>Multicrustacea</taxon>
        <taxon>Malacostraca</taxon>
        <taxon>Eumalacostraca</taxon>
        <taxon>Eucarida</taxon>
        <taxon>Decapoda</taxon>
        <taxon>Pleocyemata</taxon>
        <taxon>Brachyura</taxon>
        <taxon>Eubrachyura</taxon>
        <taxon>Portunoidea</taxon>
        <taxon>Portunidae</taxon>
        <taxon>Portuninae</taxon>
        <taxon>Portunus</taxon>
    </lineage>
</organism>
<evidence type="ECO:0000256" key="2">
    <source>
        <dbReference type="SAM" id="MobiDB-lite"/>
    </source>
</evidence>
<feature type="region of interest" description="Disordered" evidence="2">
    <location>
        <begin position="166"/>
        <end position="186"/>
    </location>
</feature>
<evidence type="ECO:0000313" key="5">
    <source>
        <dbReference type="Proteomes" id="UP000324222"/>
    </source>
</evidence>
<comment type="subcellular location">
    <subcellularLocation>
        <location evidence="1">Nucleus</location>
    </subcellularLocation>
</comment>